<dbReference type="InterPro" id="IPR002716">
    <property type="entry name" value="PIN_dom"/>
</dbReference>
<organism evidence="2 3">
    <name type="scientific">Scytonema tolypothrichoides VB-61278_2</name>
    <dbReference type="NCBI Taxonomy" id="3232314"/>
    <lineage>
        <taxon>Bacteria</taxon>
        <taxon>Bacillati</taxon>
        <taxon>Cyanobacteriota</taxon>
        <taxon>Cyanophyceae</taxon>
        <taxon>Nostocales</taxon>
        <taxon>Scytonemataceae</taxon>
        <taxon>Scytonema</taxon>
    </lineage>
</organism>
<dbReference type="SUPFAM" id="SSF88723">
    <property type="entry name" value="PIN domain-like"/>
    <property type="match status" value="1"/>
</dbReference>
<reference evidence="2 3" key="1">
    <citation type="submission" date="2024-07" db="EMBL/GenBank/DDBJ databases">
        <authorList>
            <person name="Tripathy S."/>
        </authorList>
    </citation>
    <scope>NUCLEOTIDE SEQUENCE [LARGE SCALE GENOMIC DNA]</scope>
    <source>
        <strain evidence="2 3">VB-61278_2</strain>
    </source>
</reference>
<proteinExistence type="predicted"/>
<dbReference type="Pfam" id="PF01850">
    <property type="entry name" value="PIN"/>
    <property type="match status" value="1"/>
</dbReference>
<dbReference type="Proteomes" id="UP001628874">
    <property type="component" value="Unassembled WGS sequence"/>
</dbReference>
<evidence type="ECO:0000313" key="3">
    <source>
        <dbReference type="Proteomes" id="UP001628874"/>
    </source>
</evidence>
<keyword evidence="3" id="KW-1185">Reference proteome</keyword>
<dbReference type="Gene3D" id="3.40.50.1010">
    <property type="entry name" value="5'-nuclease"/>
    <property type="match status" value="1"/>
</dbReference>
<evidence type="ECO:0000313" key="2">
    <source>
        <dbReference type="EMBL" id="MFL9466165.1"/>
    </source>
</evidence>
<sequence length="107" mass="12367">MIVVLDSGPLGMLTNPKPSELTIECGAWVESLWSKGYRLIMPEIVDYEVRRELLRANKLAGIRRLNEFKMRLEYVPIDTATMLQAAKFWAEARRRGIQDSRSEGARW</sequence>
<protein>
    <submittedName>
        <fullName evidence="2">PIN domain-containing protein</fullName>
    </submittedName>
</protein>
<accession>A0ABW8WYH9</accession>
<dbReference type="InterPro" id="IPR029060">
    <property type="entry name" value="PIN-like_dom_sf"/>
</dbReference>
<dbReference type="EMBL" id="JBFQGM010000022">
    <property type="protein sequence ID" value="MFL9466165.1"/>
    <property type="molecule type" value="Genomic_DNA"/>
</dbReference>
<evidence type="ECO:0000259" key="1">
    <source>
        <dbReference type="Pfam" id="PF01850"/>
    </source>
</evidence>
<gene>
    <name evidence="2" type="ORF">AB0759_36870</name>
</gene>
<feature type="domain" description="PIN" evidence="1">
    <location>
        <begin position="19"/>
        <end position="96"/>
    </location>
</feature>
<name>A0ABW8WYH9_9CYAN</name>
<comment type="caution">
    <text evidence="2">The sequence shown here is derived from an EMBL/GenBank/DDBJ whole genome shotgun (WGS) entry which is preliminary data.</text>
</comment>
<dbReference type="RefSeq" id="WP_237265903.1">
    <property type="nucleotide sequence ID" value="NZ_JBFQGM010000022.1"/>
</dbReference>